<evidence type="ECO:0000313" key="2">
    <source>
        <dbReference type="Proteomes" id="UP000279422"/>
    </source>
</evidence>
<reference evidence="1 2" key="1">
    <citation type="submission" date="2018-06" db="EMBL/GenBank/DDBJ databases">
        <title>Extensive metabolic versatility and redundancy in microbially diverse, dynamic hydrothermal sediments.</title>
        <authorList>
            <person name="Dombrowski N."/>
            <person name="Teske A."/>
            <person name="Baker B.J."/>
        </authorList>
    </citation>
    <scope>NUCLEOTIDE SEQUENCE [LARGE SCALE GENOMIC DNA]</scope>
    <source>
        <strain evidence="1">B47_G16</strain>
    </source>
</reference>
<comment type="caution">
    <text evidence="1">The sequence shown here is derived from an EMBL/GenBank/DDBJ whole genome shotgun (WGS) entry which is preliminary data.</text>
</comment>
<organism evidence="1 2">
    <name type="scientific">Aerophobetes bacterium</name>
    <dbReference type="NCBI Taxonomy" id="2030807"/>
    <lineage>
        <taxon>Bacteria</taxon>
        <taxon>Candidatus Aerophobota</taxon>
    </lineage>
</organism>
<evidence type="ECO:0000313" key="1">
    <source>
        <dbReference type="EMBL" id="RLE08257.1"/>
    </source>
</evidence>
<sequence>MNYIPWRLTKSWTCLMCGRCCKRYAVNLTWKEYSEISKFWPDKVRIRNKEPYLGRKMDGRCEFLWGNACFLEMVGMKPLACKLWPFMVLTKPLKIDENFDGLYRTNEREYFVYLNPNCYGINRGNPVELVNTIEEVIKIWNGSKKEQYYSTSRKLLPRVLSNPLLSDKEAPGCSSNKKTTLEGETWACAHSFGITPSTLKYTRELGD</sequence>
<evidence type="ECO:0008006" key="3">
    <source>
        <dbReference type="Google" id="ProtNLM"/>
    </source>
</evidence>
<dbReference type="InterPro" id="IPR005358">
    <property type="entry name" value="Puta_zinc/iron-chelating_dom"/>
</dbReference>
<dbReference type="EMBL" id="QMPZ01000108">
    <property type="protein sequence ID" value="RLE08257.1"/>
    <property type="molecule type" value="Genomic_DNA"/>
</dbReference>
<name>A0A497E5E8_UNCAE</name>
<accession>A0A497E5E8</accession>
<protein>
    <recommendedName>
        <fullName evidence="3">YkgJ family cysteine cluster protein</fullName>
    </recommendedName>
</protein>
<gene>
    <name evidence="1" type="ORF">DRJ00_06630</name>
</gene>
<dbReference type="AlphaFoldDB" id="A0A497E5E8"/>
<dbReference type="Proteomes" id="UP000279422">
    <property type="component" value="Unassembled WGS sequence"/>
</dbReference>
<proteinExistence type="predicted"/>
<dbReference type="Pfam" id="PF03692">
    <property type="entry name" value="CxxCxxCC"/>
    <property type="match status" value="1"/>
</dbReference>